<evidence type="ECO:0000259" key="2">
    <source>
        <dbReference type="PROSITE" id="PS50157"/>
    </source>
</evidence>
<feature type="domain" description="C2H2-type" evidence="2">
    <location>
        <begin position="610"/>
        <end position="637"/>
    </location>
</feature>
<feature type="domain" description="C2H2-type" evidence="2">
    <location>
        <begin position="638"/>
        <end position="667"/>
    </location>
</feature>
<dbReference type="Proteomes" id="UP000291343">
    <property type="component" value="Unassembled WGS sequence"/>
</dbReference>
<dbReference type="SUPFAM" id="SSF57667">
    <property type="entry name" value="beta-beta-alpha zinc fingers"/>
    <property type="match status" value="5"/>
</dbReference>
<reference evidence="3 4" key="1">
    <citation type="journal article" date="2017" name="Gigascience">
        <title>Genome sequence of the small brown planthopper, Laodelphax striatellus.</title>
        <authorList>
            <person name="Zhu J."/>
            <person name="Jiang F."/>
            <person name="Wang X."/>
            <person name="Yang P."/>
            <person name="Bao Y."/>
            <person name="Zhao W."/>
            <person name="Wang W."/>
            <person name="Lu H."/>
            <person name="Wang Q."/>
            <person name="Cui N."/>
            <person name="Li J."/>
            <person name="Chen X."/>
            <person name="Luo L."/>
            <person name="Yu J."/>
            <person name="Kang L."/>
            <person name="Cui F."/>
        </authorList>
    </citation>
    <scope>NUCLEOTIDE SEQUENCE [LARGE SCALE GENOMIC DNA]</scope>
    <source>
        <strain evidence="3">Lst14</strain>
    </source>
</reference>
<keyword evidence="1" id="KW-0862">Zinc</keyword>
<keyword evidence="4" id="KW-1185">Reference proteome</keyword>
<feature type="domain" description="C2H2-type" evidence="2">
    <location>
        <begin position="668"/>
        <end position="695"/>
    </location>
</feature>
<comment type="caution">
    <text evidence="3">The sequence shown here is derived from an EMBL/GenBank/DDBJ whole genome shotgun (WGS) entry which is preliminary data.</text>
</comment>
<keyword evidence="1" id="KW-0863">Zinc-finger</keyword>
<dbReference type="EMBL" id="QKKF02016774">
    <property type="protein sequence ID" value="RZF41564.1"/>
    <property type="molecule type" value="Genomic_DNA"/>
</dbReference>
<evidence type="ECO:0000313" key="3">
    <source>
        <dbReference type="EMBL" id="RZF41564.1"/>
    </source>
</evidence>
<name>A0A482X708_LAOST</name>
<protein>
    <recommendedName>
        <fullName evidence="2">C2H2-type domain-containing protein</fullName>
    </recommendedName>
</protein>
<accession>A0A482X708</accession>
<dbReference type="FunFam" id="3.30.160.60:FF:000007">
    <property type="entry name" value="Basic krueppel-like factor 3"/>
    <property type="match status" value="1"/>
</dbReference>
<dbReference type="GO" id="GO:0003712">
    <property type="term" value="F:transcription coregulator activity"/>
    <property type="evidence" value="ECO:0007669"/>
    <property type="project" value="TreeGrafter"/>
</dbReference>
<evidence type="ECO:0000256" key="1">
    <source>
        <dbReference type="PROSITE-ProRule" id="PRU00042"/>
    </source>
</evidence>
<dbReference type="PROSITE" id="PS00028">
    <property type="entry name" value="ZINC_FINGER_C2H2_1"/>
    <property type="match status" value="8"/>
</dbReference>
<dbReference type="GO" id="GO:0006357">
    <property type="term" value="P:regulation of transcription by RNA polymerase II"/>
    <property type="evidence" value="ECO:0007669"/>
    <property type="project" value="TreeGrafter"/>
</dbReference>
<dbReference type="STRING" id="195883.A0A482X708"/>
<dbReference type="GO" id="GO:0008270">
    <property type="term" value="F:zinc ion binding"/>
    <property type="evidence" value="ECO:0007669"/>
    <property type="project" value="UniProtKB-KW"/>
</dbReference>
<feature type="domain" description="C2H2-type" evidence="2">
    <location>
        <begin position="520"/>
        <end position="547"/>
    </location>
</feature>
<dbReference type="InterPro" id="IPR036236">
    <property type="entry name" value="Znf_C2H2_sf"/>
</dbReference>
<sequence>MVSIVNPCIFRGPQMSNDGVSSDLELNSAELEEDSNSSSKFKCSLSSDSAPLIMGLNSDYCNNGVTNSVNLGFGLLQNLDETNLFHGDVYEWIEPKRDSESIVDLENSKIECLGLSDKIVTSSELTSPKNDNADIETEMQIGSVYTLSPNLTLQTQTDTPFLEELSGFQSDPTKEDTLSESVFLHLSPIDNDCKNLNSSAVSLDSLELLSGDENNIDRNDVRLPKSTSALPYIKIPKKLIRSGKILKKENYKSFGFLKAIQQTSISTNEMEAVTFEPNTAIIDVGSNTNLQLFSTDEINDTSEIVMFPVDSDNQNITLVSNTMSSVDETPSVHSDLVNMTEEKPSKAVVAISTDKLEDRTEIVIKTEIGEEQYIGKASDILKATNSLSNFCLKLESQDSLLDESKEETELPGILVEINPEDHERKDGPTCEEEPVTEALRTLGIVPNEKWETKSGSRNNWSCPVQDCDHGFSKLSALKIHILTHFKIKPFKCHYEGCSWSFYTSFRLKRHLTTHLKKKEYKCDSCCSSFTTIYNLSTHLKLHDRPANIVCTVEGCDKAFQTRRKLEIHLKEHGSEHAPHACDHPDCSKRFYSMNALLCHQRVHQHDIGDLQCEFCQKIFDKPCRLIAHIRCHTGVKPYTCNFEGCNWSFTSSSKLSRHQTKHTQERKFFCDVCPKAFLRSEHLKDHQRTHYVSKAFECPVEGCGFTFAAKSSLYVHMKKHRTNGENKDTCLNKPENKKRLEDDSENCNNTINLLVMNPLELWPDHEPGLYTIEGADIEGVETQVQWGSCVAGDASRLELTEEHDNQNIAFIVSTEDANSLNITESSFQTTEDVPLSNNDSEESSCARTYLKCQDLDLNRYHVKKKSKKKHLSTENQQTIASSSLINVKKPEFSDVQVVSDIVLTTSLLGGSQDNLMGLQMLQDDPTSGSTDWYGNASDDSPIILPGSVGEFHQVFLLESPLAIHTAEFEPSTINLKDLE</sequence>
<dbReference type="PROSITE" id="PS50157">
    <property type="entry name" value="ZINC_FINGER_C2H2_2"/>
    <property type="match status" value="9"/>
</dbReference>
<evidence type="ECO:0000313" key="4">
    <source>
        <dbReference type="Proteomes" id="UP000291343"/>
    </source>
</evidence>
<dbReference type="OrthoDB" id="6277246at2759"/>
<keyword evidence="1" id="KW-0479">Metal-binding</keyword>
<dbReference type="PANTHER" id="PTHR46179">
    <property type="entry name" value="ZINC FINGER PROTEIN"/>
    <property type="match status" value="1"/>
</dbReference>
<dbReference type="Gene3D" id="3.30.160.60">
    <property type="entry name" value="Classic Zinc Finger"/>
    <property type="match status" value="7"/>
</dbReference>
<dbReference type="InterPro" id="IPR013087">
    <property type="entry name" value="Znf_C2H2_type"/>
</dbReference>
<feature type="domain" description="C2H2-type" evidence="2">
    <location>
        <begin position="579"/>
        <end position="603"/>
    </location>
</feature>
<feature type="domain" description="C2H2-type" evidence="2">
    <location>
        <begin position="696"/>
        <end position="725"/>
    </location>
</feature>
<dbReference type="GO" id="GO:0005634">
    <property type="term" value="C:nucleus"/>
    <property type="evidence" value="ECO:0007669"/>
    <property type="project" value="TreeGrafter"/>
</dbReference>
<feature type="domain" description="C2H2-type" evidence="2">
    <location>
        <begin position="490"/>
        <end position="519"/>
    </location>
</feature>
<dbReference type="Pfam" id="PF00096">
    <property type="entry name" value="zf-C2H2"/>
    <property type="match status" value="3"/>
</dbReference>
<gene>
    <name evidence="3" type="ORF">LSTR_LSTR000278</name>
</gene>
<dbReference type="PANTHER" id="PTHR46179:SF26">
    <property type="entry name" value="ZINC FINGER PROTEIN 423 HOMOLOG"/>
    <property type="match status" value="1"/>
</dbReference>
<organism evidence="3 4">
    <name type="scientific">Laodelphax striatellus</name>
    <name type="common">Small brown planthopper</name>
    <name type="synonym">Delphax striatella</name>
    <dbReference type="NCBI Taxonomy" id="195883"/>
    <lineage>
        <taxon>Eukaryota</taxon>
        <taxon>Metazoa</taxon>
        <taxon>Ecdysozoa</taxon>
        <taxon>Arthropoda</taxon>
        <taxon>Hexapoda</taxon>
        <taxon>Insecta</taxon>
        <taxon>Pterygota</taxon>
        <taxon>Neoptera</taxon>
        <taxon>Paraneoptera</taxon>
        <taxon>Hemiptera</taxon>
        <taxon>Auchenorrhyncha</taxon>
        <taxon>Fulgoroidea</taxon>
        <taxon>Delphacidae</taxon>
        <taxon>Criomorphinae</taxon>
        <taxon>Laodelphax</taxon>
    </lineage>
</organism>
<feature type="domain" description="C2H2-type" evidence="2">
    <location>
        <begin position="460"/>
        <end position="489"/>
    </location>
</feature>
<dbReference type="SMART" id="SM00355">
    <property type="entry name" value="ZnF_C2H2"/>
    <property type="match status" value="9"/>
</dbReference>
<proteinExistence type="predicted"/>
<dbReference type="AlphaFoldDB" id="A0A482X708"/>
<dbReference type="InterPro" id="IPR051061">
    <property type="entry name" value="Zinc_finger_trans_reg"/>
</dbReference>
<dbReference type="InParanoid" id="A0A482X708"/>
<dbReference type="SMR" id="A0A482X708"/>
<feature type="domain" description="C2H2-type" evidence="2">
    <location>
        <begin position="548"/>
        <end position="577"/>
    </location>
</feature>